<dbReference type="Proteomes" id="UP000789831">
    <property type="component" value="Unassembled WGS sequence"/>
</dbReference>
<evidence type="ECO:0000313" key="2">
    <source>
        <dbReference type="Proteomes" id="UP000789831"/>
    </source>
</evidence>
<reference evidence="1" key="1">
    <citation type="submission" date="2021-06" db="EMBL/GenBank/DDBJ databases">
        <authorList>
            <person name="Kallberg Y."/>
            <person name="Tangrot J."/>
            <person name="Rosling A."/>
        </authorList>
    </citation>
    <scope>NUCLEOTIDE SEQUENCE</scope>
    <source>
        <strain evidence="1">MT106</strain>
    </source>
</reference>
<keyword evidence="2" id="KW-1185">Reference proteome</keyword>
<gene>
    <name evidence="1" type="ORF">AGERDE_LOCUS12818</name>
</gene>
<proteinExistence type="predicted"/>
<protein>
    <submittedName>
        <fullName evidence="1">2852_t:CDS:1</fullName>
    </submittedName>
</protein>
<sequence>NKSSLTIYTDGSIQQMNTNFVKYGSAWTTWSPGINQTGAPSQ</sequence>
<dbReference type="EMBL" id="CAJVPL010011640">
    <property type="protein sequence ID" value="CAG8684571.1"/>
    <property type="molecule type" value="Genomic_DNA"/>
</dbReference>
<feature type="non-terminal residue" evidence="1">
    <location>
        <position position="1"/>
    </location>
</feature>
<evidence type="ECO:0000313" key="1">
    <source>
        <dbReference type="EMBL" id="CAG8684571.1"/>
    </source>
</evidence>
<feature type="non-terminal residue" evidence="1">
    <location>
        <position position="42"/>
    </location>
</feature>
<accession>A0A9N9EPH4</accession>
<comment type="caution">
    <text evidence="1">The sequence shown here is derived from an EMBL/GenBank/DDBJ whole genome shotgun (WGS) entry which is preliminary data.</text>
</comment>
<name>A0A9N9EPH4_9GLOM</name>
<dbReference type="AlphaFoldDB" id="A0A9N9EPH4"/>
<organism evidence="1 2">
    <name type="scientific">Ambispora gerdemannii</name>
    <dbReference type="NCBI Taxonomy" id="144530"/>
    <lineage>
        <taxon>Eukaryota</taxon>
        <taxon>Fungi</taxon>
        <taxon>Fungi incertae sedis</taxon>
        <taxon>Mucoromycota</taxon>
        <taxon>Glomeromycotina</taxon>
        <taxon>Glomeromycetes</taxon>
        <taxon>Archaeosporales</taxon>
        <taxon>Ambisporaceae</taxon>
        <taxon>Ambispora</taxon>
    </lineage>
</organism>